<proteinExistence type="predicted"/>
<reference evidence="1 2" key="1">
    <citation type="journal article" date="2003" name="Proc. Natl. Acad. Sci. U.S.A.">
        <title>The complete genome sequence of Chromobacterium violaceum reveals remarkable and exploitable bacterial adaptability.</title>
        <authorList>
            <person name="Vasconcelos A.T.R."/>
            <person name="de Almeida D.F."/>
            <person name="Almeida F.C."/>
            <person name="de Almeida L.G.P."/>
            <person name="de Almeida R."/>
            <person name="Goncalves J.A.A."/>
            <person name="Andrade E.M."/>
            <person name="Antonio R.V."/>
            <person name="Araripe J."/>
            <person name="de Araujo M.F.F."/>
            <person name="Filho S.A."/>
            <person name="Azevedo V."/>
            <person name="Batista A.J."/>
            <person name="Bataus L.A.M."/>
            <person name="Batista J.S."/>
            <person name="Belo A."/>
            <person name="vander Berg C."/>
            <person name="Blamey J."/>
            <person name="Bogo M."/>
            <person name="Bonato S."/>
            <person name="Bordignon J."/>
            <person name="Brito C.A."/>
            <person name="Brocchi M."/>
            <person name="Burity H.A."/>
            <person name="Camargo A.A."/>
            <person name="Cardoso D.D.P."/>
            <person name="Carneiro N.P."/>
            <person name="Carraro D.M."/>
            <person name="Carvalho C.M.B."/>
            <person name="Cascardo J.C.M."/>
            <person name="Cavada B.S."/>
            <person name="Chueire L.M.O."/>
            <person name="Pasa T.B.C."/>
            <person name="Duran N."/>
            <person name="Fagundes N."/>
            <person name="Falcao C.L."/>
            <person name="Fantinatti F."/>
            <person name="Farias I.P."/>
            <person name="Felipe M.S.S."/>
            <person name="Ferrari L.P."/>
            <person name="Ferro J.A."/>
            <person name="Ferro M.I.T."/>
            <person name="Franco G.R."/>
            <person name="Freitas N.S.A."/>
            <person name="Furlan L.R."/>
            <person name="Gazzinelli R.T."/>
            <person name="Gomes E.A."/>
            <person name="Goncalves P.R."/>
            <person name="Grangeiro T.B."/>
            <person name="Grattapaglia D."/>
            <person name="Grisard E.C."/>
            <person name="Guimaraes C.T."/>
            <person name="Hanna E.S."/>
            <person name="Hungria M."/>
            <person name="Jardim S.N."/>
            <person name="Laurino J."/>
            <person name="Leoi L.C.T."/>
            <person name="Fassarella L."/>
            <person name="Lima A."/>
            <person name="Loureiro M.F."/>
            <person name="Lyra M.C.P."/>
            <person name="Macedo M."/>
            <person name="Madeira H.M.F."/>
            <person name="Manfio G.P."/>
            <person name="Maranhao A.Q."/>
            <person name="Martins W.S."/>
            <person name="di Mauro S.M.Z."/>
            <person name="de Medeiros S.R.B."/>
            <person name="Meissner R.D.V."/>
            <person name="Menck C.F.M."/>
            <person name="Moreira M.A.M."/>
            <person name="Nascimento F.F."/>
            <person name="Nicolas M.F."/>
            <person name="Oliveira J.G."/>
            <person name="Oliveira S.C."/>
            <person name="Paixao R.F.C."/>
            <person name="Parente J.A."/>
            <person name="Pedrosa F.O."/>
            <person name="Pena S.J.D."/>
            <person name="Perreira J.O."/>
            <person name="Perreira M."/>
            <person name="Pinto L.S.R.C."/>
            <person name="Pinto L.S."/>
            <person name="Porto J.I.R."/>
            <person name="Potrich D.P."/>
            <person name="Neto C.E.R."/>
            <person name="Reis A.M.M."/>
            <person name="Rigo L.U."/>
            <person name="Rondinelli E."/>
            <person name="dos Santos E.B.P."/>
            <person name="Santos F.R."/>
            <person name="Schneider M.P.C."/>
            <person name="Seuanez H.N."/>
            <person name="Silva A.M.R."/>
            <person name="da Silva A.L.C."/>
            <person name="Silva D.W."/>
            <person name="Silva R."/>
            <person name="Simoes I.C."/>
            <person name="Simon D."/>
            <person name="Soares C.M.A."/>
            <person name="Soares R.B.A."/>
            <person name="Souza E.M."/>
            <person name="Souza K.R.L."/>
            <person name="Souza R.C."/>
            <person name="Steffens M.B.R."/>
            <person name="Steindel M."/>
            <person name="Teixeira S.R."/>
            <person name="Urmenyi T."/>
            <person name="Vettore A."/>
            <person name="Wassem R."/>
            <person name="Zaha A."/>
            <person name="Simpson A.J.G."/>
        </authorList>
    </citation>
    <scope>NUCLEOTIDE SEQUENCE [LARGE SCALE GENOMIC DNA]</scope>
    <source>
        <strain evidence="2">ATCC 12472 / DSM 30191 / JCM 1249 / NBRC 12614 / NCIMB 9131 / NCTC 9757</strain>
    </source>
</reference>
<dbReference type="HOGENOM" id="CLU_2750462_0_0_4"/>
<accession>Q7NVR5</accession>
<evidence type="ECO:0000313" key="1">
    <source>
        <dbReference type="EMBL" id="AAQ59949.1"/>
    </source>
</evidence>
<keyword evidence="2" id="KW-1185">Reference proteome</keyword>
<dbReference type="KEGG" id="cvi:CV_2277"/>
<name>Q7NVR5_CHRVO</name>
<dbReference type="Proteomes" id="UP000001424">
    <property type="component" value="Chromosome"/>
</dbReference>
<dbReference type="AlphaFoldDB" id="Q7NVR5"/>
<dbReference type="EMBL" id="AE016825">
    <property type="protein sequence ID" value="AAQ59949.1"/>
    <property type="molecule type" value="Genomic_DNA"/>
</dbReference>
<organism evidence="1 2">
    <name type="scientific">Chromobacterium violaceum (strain ATCC 12472 / DSM 30191 / JCM 1249 / CCUG 213 / NBRC 12614 / NCIMB 9131 / NCTC 9757 / MK)</name>
    <dbReference type="NCBI Taxonomy" id="243365"/>
    <lineage>
        <taxon>Bacteria</taxon>
        <taxon>Pseudomonadati</taxon>
        <taxon>Pseudomonadota</taxon>
        <taxon>Betaproteobacteria</taxon>
        <taxon>Neisseriales</taxon>
        <taxon>Chromobacteriaceae</taxon>
        <taxon>Chromobacterium</taxon>
    </lineage>
</organism>
<protein>
    <submittedName>
        <fullName evidence="1">Uncharacterized protein</fullName>
    </submittedName>
</protein>
<evidence type="ECO:0000313" key="2">
    <source>
        <dbReference type="Proteomes" id="UP000001424"/>
    </source>
</evidence>
<sequence length="70" mass="8172">MQCKGVLNNHGFRAWATANGGVLSTIVEFNSAAAWGQSSQVEWTVIWLWRWLCQFYLPNVYKLWVVIRRL</sequence>
<gene>
    <name evidence="1" type="ordered locus">CV_2277</name>
</gene>